<organism evidence="2 3">
    <name type="scientific">Calocera cornea HHB12733</name>
    <dbReference type="NCBI Taxonomy" id="1353952"/>
    <lineage>
        <taxon>Eukaryota</taxon>
        <taxon>Fungi</taxon>
        <taxon>Dikarya</taxon>
        <taxon>Basidiomycota</taxon>
        <taxon>Agaricomycotina</taxon>
        <taxon>Dacrymycetes</taxon>
        <taxon>Dacrymycetales</taxon>
        <taxon>Dacrymycetaceae</taxon>
        <taxon>Calocera</taxon>
    </lineage>
</organism>
<dbReference type="EMBL" id="KV423956">
    <property type="protein sequence ID" value="KZT58049.1"/>
    <property type="molecule type" value="Genomic_DNA"/>
</dbReference>
<dbReference type="AlphaFoldDB" id="A0A165GGN4"/>
<dbReference type="InParanoid" id="A0A165GGN4"/>
<reference evidence="2 3" key="1">
    <citation type="journal article" date="2016" name="Mol. Biol. Evol.">
        <title>Comparative Genomics of Early-Diverging Mushroom-Forming Fungi Provides Insights into the Origins of Lignocellulose Decay Capabilities.</title>
        <authorList>
            <person name="Nagy L.G."/>
            <person name="Riley R."/>
            <person name="Tritt A."/>
            <person name="Adam C."/>
            <person name="Daum C."/>
            <person name="Floudas D."/>
            <person name="Sun H."/>
            <person name="Yadav J.S."/>
            <person name="Pangilinan J."/>
            <person name="Larsson K.H."/>
            <person name="Matsuura K."/>
            <person name="Barry K."/>
            <person name="Labutti K."/>
            <person name="Kuo R."/>
            <person name="Ohm R.A."/>
            <person name="Bhattacharya S.S."/>
            <person name="Shirouzu T."/>
            <person name="Yoshinaga Y."/>
            <person name="Martin F.M."/>
            <person name="Grigoriev I.V."/>
            <person name="Hibbett D.S."/>
        </authorList>
    </citation>
    <scope>NUCLEOTIDE SEQUENCE [LARGE SCALE GENOMIC DNA]</scope>
    <source>
        <strain evidence="2 3">HHB12733</strain>
    </source>
</reference>
<feature type="region of interest" description="Disordered" evidence="1">
    <location>
        <begin position="1"/>
        <end position="32"/>
    </location>
</feature>
<evidence type="ECO:0000256" key="1">
    <source>
        <dbReference type="SAM" id="MobiDB-lite"/>
    </source>
</evidence>
<protein>
    <submittedName>
        <fullName evidence="2">Uncharacterized protein</fullName>
    </submittedName>
</protein>
<proteinExistence type="predicted"/>
<name>A0A165GGN4_9BASI</name>
<sequence>MRPGTLKGRRSSTPSAFTLGEGGNMSGRRRSQRVLHPLPAATKAGARSATSLGFY</sequence>
<evidence type="ECO:0000313" key="3">
    <source>
        <dbReference type="Proteomes" id="UP000076842"/>
    </source>
</evidence>
<dbReference type="Proteomes" id="UP000076842">
    <property type="component" value="Unassembled WGS sequence"/>
</dbReference>
<accession>A0A165GGN4</accession>
<evidence type="ECO:0000313" key="2">
    <source>
        <dbReference type="EMBL" id="KZT58049.1"/>
    </source>
</evidence>
<keyword evidence="3" id="KW-1185">Reference proteome</keyword>
<gene>
    <name evidence="2" type="ORF">CALCODRAFT_482742</name>
</gene>